<evidence type="ECO:0000313" key="9">
    <source>
        <dbReference type="Proteomes" id="UP000294508"/>
    </source>
</evidence>
<feature type="domain" description="Peripheral subunit-binding (PSBD)" evidence="7">
    <location>
        <begin position="123"/>
        <end position="160"/>
    </location>
</feature>
<evidence type="ECO:0000256" key="4">
    <source>
        <dbReference type="RuleBase" id="RU003423"/>
    </source>
</evidence>
<dbReference type="Proteomes" id="UP000294508">
    <property type="component" value="Unassembled WGS sequence"/>
</dbReference>
<dbReference type="InterPro" id="IPR023213">
    <property type="entry name" value="CAT-like_dom_sf"/>
</dbReference>
<dbReference type="InterPro" id="IPR004167">
    <property type="entry name" value="PSBD"/>
</dbReference>
<keyword evidence="9" id="KW-1185">Reference proteome</keyword>
<dbReference type="Gene3D" id="4.10.320.10">
    <property type="entry name" value="E3-binding domain"/>
    <property type="match status" value="1"/>
</dbReference>
<dbReference type="AlphaFoldDB" id="A0A4R2HCL7"/>
<evidence type="ECO:0000256" key="3">
    <source>
        <dbReference type="ARBA" id="ARBA00022823"/>
    </source>
</evidence>
<dbReference type="Pfam" id="PF00364">
    <property type="entry name" value="Biotin_lipoyl"/>
    <property type="match status" value="1"/>
</dbReference>
<comment type="cofactor">
    <cofactor evidence="1 4">
        <name>(R)-lipoate</name>
        <dbReference type="ChEBI" id="CHEBI:83088"/>
    </cofactor>
</comment>
<comment type="similarity">
    <text evidence="2 4">Belongs to the 2-oxoacid dehydrogenase family.</text>
</comment>
<dbReference type="InterPro" id="IPR011053">
    <property type="entry name" value="Single_hybrid_motif"/>
</dbReference>
<reference evidence="8 9" key="1">
    <citation type="journal article" date="2015" name="Stand. Genomic Sci.">
        <title>Genomic Encyclopedia of Bacterial and Archaeal Type Strains, Phase III: the genomes of soil and plant-associated and newly described type strains.</title>
        <authorList>
            <person name="Whitman W.B."/>
            <person name="Woyke T."/>
            <person name="Klenk H.P."/>
            <person name="Zhou Y."/>
            <person name="Lilburn T.G."/>
            <person name="Beck B.J."/>
            <person name="De Vos P."/>
            <person name="Vandamme P."/>
            <person name="Eisen J.A."/>
            <person name="Garrity G."/>
            <person name="Hugenholtz P."/>
            <person name="Kyrpides N.C."/>
        </authorList>
    </citation>
    <scope>NUCLEOTIDE SEQUENCE [LARGE SCALE GENOMIC DNA]</scope>
    <source>
        <strain evidence="8 9">VKM Ac-2572</strain>
    </source>
</reference>
<evidence type="ECO:0000259" key="7">
    <source>
        <dbReference type="PROSITE" id="PS51826"/>
    </source>
</evidence>
<dbReference type="SUPFAM" id="SSF52777">
    <property type="entry name" value="CoA-dependent acyltransferases"/>
    <property type="match status" value="1"/>
</dbReference>
<evidence type="ECO:0000256" key="2">
    <source>
        <dbReference type="ARBA" id="ARBA00007317"/>
    </source>
</evidence>
<dbReference type="Gene3D" id="3.30.559.10">
    <property type="entry name" value="Chloramphenicol acetyltransferase-like domain"/>
    <property type="match status" value="1"/>
</dbReference>
<evidence type="ECO:0000256" key="5">
    <source>
        <dbReference type="SAM" id="MobiDB-lite"/>
    </source>
</evidence>
<dbReference type="Pfam" id="PF02817">
    <property type="entry name" value="E3_binding"/>
    <property type="match status" value="1"/>
</dbReference>
<feature type="region of interest" description="Disordered" evidence="5">
    <location>
        <begin position="79"/>
        <end position="124"/>
    </location>
</feature>
<protein>
    <recommendedName>
        <fullName evidence="4">Dihydrolipoamide acetyltransferase component of pyruvate dehydrogenase complex</fullName>
        <ecNumber evidence="4">2.3.1.-</ecNumber>
    </recommendedName>
</protein>
<keyword evidence="4 8" id="KW-0808">Transferase</keyword>
<keyword evidence="3 4" id="KW-0450">Lipoyl</keyword>
<dbReference type="Pfam" id="PF00198">
    <property type="entry name" value="2-oxoacid_dh"/>
    <property type="match status" value="1"/>
</dbReference>
<feature type="compositionally biased region" description="Pro residues" evidence="5">
    <location>
        <begin position="88"/>
        <end position="103"/>
    </location>
</feature>
<organism evidence="8 9">
    <name type="scientific">Kribbella steppae</name>
    <dbReference type="NCBI Taxonomy" id="2512223"/>
    <lineage>
        <taxon>Bacteria</taxon>
        <taxon>Bacillati</taxon>
        <taxon>Actinomycetota</taxon>
        <taxon>Actinomycetes</taxon>
        <taxon>Propionibacteriales</taxon>
        <taxon>Kribbellaceae</taxon>
        <taxon>Kribbella</taxon>
    </lineage>
</organism>
<dbReference type="RefSeq" id="WP_199238303.1">
    <property type="nucleotide sequence ID" value="NZ_SLWN01000007.1"/>
</dbReference>
<dbReference type="GO" id="GO:0006086">
    <property type="term" value="P:pyruvate decarboxylation to acetyl-CoA"/>
    <property type="evidence" value="ECO:0007669"/>
    <property type="project" value="InterPro"/>
</dbReference>
<sequence>MGKILMPRLSDTMESGIIAGWRKQPGDTVTAGEILADIETDKAVMEYEAYESGVLSRIIVAEGEEVAIGQPIAIVGENDDTAAEPTPTAEPIPPAESPPPVPAAPSTAGSAAPAAPPPTERLPASPLARRDAHELGVDLATLTGTGPGGRIIRADVRAAAEAITTPETVTAPAPYAGQSSSPAEEVPLGMLRRTSGKRLAESARTAPHFYLTAVSDVQQLVELRADLNSRLTAAGRPKISLNDLIVRACALTLRTHPDLNASLAGDALRRHQEIHIGLAVAVDNGLLVPVLRNVDRKSIGVIAQEATELAERARQRQLSADEMTGGTFTVSNLGMYGVEQFTAIINPPEAAILAVGASRREAVVLDDGSIAARTRMRYTLSADHRILDGAAGARFLADLTDLLENPWLILA</sequence>
<feature type="compositionally biased region" description="Low complexity" evidence="5">
    <location>
        <begin position="104"/>
        <end position="113"/>
    </location>
</feature>
<gene>
    <name evidence="8" type="ORF">EV652_10730</name>
</gene>
<keyword evidence="4" id="KW-0012">Acyltransferase</keyword>
<dbReference type="PROSITE" id="PS51826">
    <property type="entry name" value="PSBD"/>
    <property type="match status" value="1"/>
</dbReference>
<dbReference type="PANTHER" id="PTHR23151:SF90">
    <property type="entry name" value="DIHYDROLIPOYLLYSINE-RESIDUE ACETYLTRANSFERASE COMPONENT OF PYRUVATE DEHYDROGENASE COMPLEX, MITOCHONDRIAL-RELATED"/>
    <property type="match status" value="1"/>
</dbReference>
<dbReference type="InterPro" id="IPR001078">
    <property type="entry name" value="2-oxoacid_DH_actylTfrase"/>
</dbReference>
<evidence type="ECO:0000259" key="6">
    <source>
        <dbReference type="PROSITE" id="PS50968"/>
    </source>
</evidence>
<dbReference type="GO" id="GO:0045254">
    <property type="term" value="C:pyruvate dehydrogenase complex"/>
    <property type="evidence" value="ECO:0007669"/>
    <property type="project" value="InterPro"/>
</dbReference>
<keyword evidence="8" id="KW-0670">Pyruvate</keyword>
<dbReference type="CDD" id="cd06849">
    <property type="entry name" value="lipoyl_domain"/>
    <property type="match status" value="1"/>
</dbReference>
<dbReference type="Gene3D" id="2.40.50.100">
    <property type="match status" value="1"/>
</dbReference>
<dbReference type="PANTHER" id="PTHR23151">
    <property type="entry name" value="DIHYDROLIPOAMIDE ACETYL/SUCCINYL-TRANSFERASE-RELATED"/>
    <property type="match status" value="1"/>
</dbReference>
<dbReference type="PROSITE" id="PS50968">
    <property type="entry name" value="BIOTINYL_LIPOYL"/>
    <property type="match status" value="1"/>
</dbReference>
<dbReference type="GO" id="GO:0016746">
    <property type="term" value="F:acyltransferase activity"/>
    <property type="evidence" value="ECO:0007669"/>
    <property type="project" value="UniProtKB-KW"/>
</dbReference>
<dbReference type="InterPro" id="IPR045257">
    <property type="entry name" value="E2/Pdx1"/>
</dbReference>
<dbReference type="SUPFAM" id="SSF51230">
    <property type="entry name" value="Single hybrid motif"/>
    <property type="match status" value="1"/>
</dbReference>
<dbReference type="InterPro" id="IPR036625">
    <property type="entry name" value="E3-bd_dom_sf"/>
</dbReference>
<dbReference type="InterPro" id="IPR000089">
    <property type="entry name" value="Biotin_lipoyl"/>
</dbReference>
<dbReference type="SUPFAM" id="SSF47005">
    <property type="entry name" value="Peripheral subunit-binding domain of 2-oxo acid dehydrogenase complex"/>
    <property type="match status" value="1"/>
</dbReference>
<evidence type="ECO:0000313" key="8">
    <source>
        <dbReference type="EMBL" id="TCO26139.1"/>
    </source>
</evidence>
<name>A0A4R2HCL7_9ACTN</name>
<proteinExistence type="inferred from homology"/>
<feature type="domain" description="Lipoyl-binding" evidence="6">
    <location>
        <begin position="1"/>
        <end position="76"/>
    </location>
</feature>
<comment type="caution">
    <text evidence="8">The sequence shown here is derived from an EMBL/GenBank/DDBJ whole genome shotgun (WGS) entry which is preliminary data.</text>
</comment>
<dbReference type="EMBL" id="SLWN01000007">
    <property type="protein sequence ID" value="TCO26139.1"/>
    <property type="molecule type" value="Genomic_DNA"/>
</dbReference>
<accession>A0A4R2HCL7</accession>
<dbReference type="EC" id="2.3.1.-" evidence="4"/>
<evidence type="ECO:0000256" key="1">
    <source>
        <dbReference type="ARBA" id="ARBA00001938"/>
    </source>
</evidence>